<dbReference type="EMBL" id="BAABWH010000001">
    <property type="protein sequence ID" value="GAA6144501.1"/>
    <property type="molecule type" value="Genomic_DNA"/>
</dbReference>
<keyword evidence="8" id="KW-0368">Histidine biosynthesis</keyword>
<dbReference type="PANTHER" id="PTHR43707:SF1">
    <property type="entry name" value="HISTIDINE--TRNA LIGASE, MITOCHONDRIAL-RELATED"/>
    <property type="match status" value="1"/>
</dbReference>
<comment type="miscellaneous">
    <text evidence="8">This function is generally fulfilled by the C-terminal part of HisG, which is missing in some bacteria such as this one.</text>
</comment>
<keyword evidence="10" id="KW-0808">Transferase</keyword>
<evidence type="ECO:0000256" key="7">
    <source>
        <dbReference type="ARBA" id="ARBA00025246"/>
    </source>
</evidence>
<comment type="caution">
    <text evidence="10">The sequence shown here is derived from an EMBL/GenBank/DDBJ whole genome shotgun (WGS) entry which is preliminary data.</text>
</comment>
<organism evidence="10 11">
    <name type="scientific">Thalassolituus maritimus</name>
    <dbReference type="NCBI Taxonomy" id="484498"/>
    <lineage>
        <taxon>Bacteria</taxon>
        <taxon>Pseudomonadati</taxon>
        <taxon>Pseudomonadota</taxon>
        <taxon>Gammaproteobacteria</taxon>
        <taxon>Oceanospirillales</taxon>
        <taxon>Oceanospirillaceae</taxon>
        <taxon>Thalassolituus</taxon>
    </lineage>
</organism>
<dbReference type="HAMAP" id="MF_00125">
    <property type="entry name" value="HisZ"/>
    <property type="match status" value="1"/>
</dbReference>
<evidence type="ECO:0000256" key="5">
    <source>
        <dbReference type="ARBA" id="ARBA00020397"/>
    </source>
</evidence>
<comment type="similarity">
    <text evidence="3 8">Belongs to the class-II aminoacyl-tRNA synthetase family. HisZ subfamily.</text>
</comment>
<dbReference type="GO" id="GO:0016757">
    <property type="term" value="F:glycosyltransferase activity"/>
    <property type="evidence" value="ECO:0007669"/>
    <property type="project" value="UniProtKB-KW"/>
</dbReference>
<evidence type="ECO:0000256" key="8">
    <source>
        <dbReference type="HAMAP-Rule" id="MF_00125"/>
    </source>
</evidence>
<evidence type="ECO:0000256" key="6">
    <source>
        <dbReference type="ARBA" id="ARBA00022490"/>
    </source>
</evidence>
<dbReference type="PIRSF" id="PIRSF001549">
    <property type="entry name" value="His-tRNA_synth"/>
    <property type="match status" value="1"/>
</dbReference>
<dbReference type="CDD" id="cd00773">
    <property type="entry name" value="HisRS-like_core"/>
    <property type="match status" value="1"/>
</dbReference>
<evidence type="ECO:0000256" key="3">
    <source>
        <dbReference type="ARBA" id="ARBA00005539"/>
    </source>
</evidence>
<keyword evidence="6 8" id="KW-0963">Cytoplasm</keyword>
<keyword evidence="10" id="KW-0328">Glycosyltransferase</keyword>
<keyword evidence="8" id="KW-0028">Amino-acid biosynthesis</keyword>
<dbReference type="NCBIfam" id="NF009086">
    <property type="entry name" value="PRK12421.1"/>
    <property type="match status" value="1"/>
</dbReference>
<feature type="domain" description="Class II Histidinyl-tRNA synthetase (HisRS)-like catalytic core" evidence="9">
    <location>
        <begin position="12"/>
        <end position="322"/>
    </location>
</feature>
<gene>
    <name evidence="8" type="primary">hisZ</name>
    <name evidence="10" type="ORF">NBRC116585_06180</name>
</gene>
<keyword evidence="11" id="KW-1185">Reference proteome</keyword>
<comment type="function">
    <text evidence="7 8">Required for the first step of histidine biosynthesis. May allow the feedback regulation of ATP phosphoribosyltransferase activity by histidine.</text>
</comment>
<sequence>MTGADRWLLPDGIDEILPPQARRIEQLRRHLLDYLDNCGYDFVIPPALEYLDSLLTGTGKDLDLRTFKVTDQLSGRLMGLSADTTPQVARIDAHSLAPEGVSRLSYCRTVFHTRPASLLASRTPTQIGAELYGEATISGDIEIISVMLSLLTEAGIEGVHLDLGNVGVFRALADSAGLSDEQQSELFDLLKLKCQTDTLAWVERELNDEHLIEAFNLVAGMQGNASALTDKFTRLAELVPVAAQQLSDMTQAIDALTQRFPQVSITCDLTELRGYDYHTGLVFAAYVPGYGDAVAQGGRYDETGADFGRARPATGFSADLKVLARLGQRQFEAKETVAVPQSDDPALWQAMAELRAEGYRVVTELDGEIAGASKRLAQDNGQWTLVNA</sequence>
<proteinExistence type="inferred from homology"/>
<dbReference type="PANTHER" id="PTHR43707">
    <property type="entry name" value="HISTIDYL-TRNA SYNTHETASE"/>
    <property type="match status" value="1"/>
</dbReference>
<dbReference type="NCBIfam" id="NF008935">
    <property type="entry name" value="PRK12292.1-1"/>
    <property type="match status" value="1"/>
</dbReference>
<dbReference type="Pfam" id="PF13393">
    <property type="entry name" value="tRNA-synt_His"/>
    <property type="match status" value="1"/>
</dbReference>
<evidence type="ECO:0000313" key="10">
    <source>
        <dbReference type="EMBL" id="GAA6144501.1"/>
    </source>
</evidence>
<evidence type="ECO:0000256" key="2">
    <source>
        <dbReference type="ARBA" id="ARBA00004667"/>
    </source>
</evidence>
<evidence type="ECO:0000256" key="4">
    <source>
        <dbReference type="ARBA" id="ARBA00011496"/>
    </source>
</evidence>
<evidence type="ECO:0000256" key="1">
    <source>
        <dbReference type="ARBA" id="ARBA00004496"/>
    </source>
</evidence>
<dbReference type="RefSeq" id="WP_353293427.1">
    <property type="nucleotide sequence ID" value="NZ_BAABWH010000001.1"/>
</dbReference>
<protein>
    <recommendedName>
        <fullName evidence="5 8">ATP phosphoribosyltransferase regulatory subunit</fullName>
    </recommendedName>
</protein>
<name>A0ABP9ZWI3_9GAMM</name>
<dbReference type="Gene3D" id="3.30.930.10">
    <property type="entry name" value="Bira Bifunctional Protein, Domain 2"/>
    <property type="match status" value="1"/>
</dbReference>
<evidence type="ECO:0000259" key="9">
    <source>
        <dbReference type="Pfam" id="PF13393"/>
    </source>
</evidence>
<dbReference type="Proteomes" id="UP001481413">
    <property type="component" value="Unassembled WGS sequence"/>
</dbReference>
<evidence type="ECO:0000313" key="11">
    <source>
        <dbReference type="Proteomes" id="UP001481413"/>
    </source>
</evidence>
<comment type="subunit">
    <text evidence="4 8">Heteromultimer composed of HisG and HisZ subunits.</text>
</comment>
<dbReference type="InterPro" id="IPR004517">
    <property type="entry name" value="HisZ"/>
</dbReference>
<dbReference type="InterPro" id="IPR004516">
    <property type="entry name" value="HisRS/HisZ"/>
</dbReference>
<comment type="pathway">
    <text evidence="2 8">Amino-acid biosynthesis; L-histidine biosynthesis; L-histidine from 5-phospho-alpha-D-ribose 1-diphosphate: step 1/9.</text>
</comment>
<dbReference type="SUPFAM" id="SSF55681">
    <property type="entry name" value="Class II aaRS and biotin synthetases"/>
    <property type="match status" value="1"/>
</dbReference>
<dbReference type="InterPro" id="IPR045864">
    <property type="entry name" value="aa-tRNA-synth_II/BPL/LPL"/>
</dbReference>
<dbReference type="InterPro" id="IPR041715">
    <property type="entry name" value="HisRS-like_core"/>
</dbReference>
<reference evidence="10 11" key="1">
    <citation type="submission" date="2024-04" db="EMBL/GenBank/DDBJ databases">
        <title>Draft genome sequence of Thalassolituus maritimus NBRC 116585.</title>
        <authorList>
            <person name="Miyakawa T."/>
            <person name="Kusuya Y."/>
            <person name="Miura T."/>
        </authorList>
    </citation>
    <scope>NUCLEOTIDE SEQUENCE [LARGE SCALE GENOMIC DNA]</scope>
    <source>
        <strain evidence="10 11">5NW40-0001</strain>
    </source>
</reference>
<accession>A0ABP9ZWI3</accession>
<comment type="subcellular location">
    <subcellularLocation>
        <location evidence="1 8">Cytoplasm</location>
    </subcellularLocation>
</comment>